<proteinExistence type="predicted"/>
<name>A0A9X3CVT7_9FLAO</name>
<dbReference type="InterPro" id="IPR041657">
    <property type="entry name" value="HTH_17"/>
</dbReference>
<gene>
    <name evidence="2" type="ORF">OQ279_06715</name>
</gene>
<keyword evidence="3" id="KW-1185">Reference proteome</keyword>
<dbReference type="Pfam" id="PF12728">
    <property type="entry name" value="HTH_17"/>
    <property type="match status" value="1"/>
</dbReference>
<dbReference type="Proteomes" id="UP001148482">
    <property type="component" value="Unassembled WGS sequence"/>
</dbReference>
<evidence type="ECO:0000313" key="3">
    <source>
        <dbReference type="Proteomes" id="UP001148482"/>
    </source>
</evidence>
<dbReference type="EMBL" id="JAPJDA010000009">
    <property type="protein sequence ID" value="MCX2837842.1"/>
    <property type="molecule type" value="Genomic_DNA"/>
</dbReference>
<evidence type="ECO:0000259" key="1">
    <source>
        <dbReference type="Pfam" id="PF12728"/>
    </source>
</evidence>
<dbReference type="RefSeq" id="WP_266069092.1">
    <property type="nucleotide sequence ID" value="NZ_JAPJDA010000009.1"/>
</dbReference>
<protein>
    <submittedName>
        <fullName evidence="2">Helix-turn-helix domain-containing protein</fullName>
    </submittedName>
</protein>
<dbReference type="AlphaFoldDB" id="A0A9X3CVT7"/>
<accession>A0A9X3CVT7</accession>
<organism evidence="2 3">
    <name type="scientific">Salinimicrobium profundisediminis</name>
    <dbReference type="NCBI Taxonomy" id="2994553"/>
    <lineage>
        <taxon>Bacteria</taxon>
        <taxon>Pseudomonadati</taxon>
        <taxon>Bacteroidota</taxon>
        <taxon>Flavobacteriia</taxon>
        <taxon>Flavobacteriales</taxon>
        <taxon>Flavobacteriaceae</taxon>
        <taxon>Salinimicrobium</taxon>
    </lineage>
</organism>
<evidence type="ECO:0000313" key="2">
    <source>
        <dbReference type="EMBL" id="MCX2837842.1"/>
    </source>
</evidence>
<reference evidence="2" key="1">
    <citation type="submission" date="2022-11" db="EMBL/GenBank/DDBJ databases">
        <title>Salinimicrobium profundisediminis sp. nov., isolated from deep-sea sediment of the Mariana Trench.</title>
        <authorList>
            <person name="Fu H."/>
        </authorList>
    </citation>
    <scope>NUCLEOTIDE SEQUENCE</scope>
    <source>
        <strain evidence="2">MT39</strain>
    </source>
</reference>
<comment type="caution">
    <text evidence="2">The sequence shown here is derived from an EMBL/GenBank/DDBJ whole genome shotgun (WGS) entry which is preliminary data.</text>
</comment>
<feature type="domain" description="Helix-turn-helix" evidence="1">
    <location>
        <begin position="70"/>
        <end position="115"/>
    </location>
</feature>
<sequence>MSTNIRVESTCDFCGKNFIAKTLKTRYCSHTCNSRDYKMKLKNKKLRGEVKSRKDNKISKDLEALKHKEYLSAQDAAIIVGCSTKTIYRLLNDGTIKGVNLSKRLTRINKKSLDKIIS</sequence>